<dbReference type="Pfam" id="PF20431">
    <property type="entry name" value="E_motif"/>
    <property type="match status" value="1"/>
</dbReference>
<dbReference type="RefSeq" id="XP_015872496.3">
    <property type="nucleotide sequence ID" value="XM_016017010.4"/>
</dbReference>
<keyword evidence="6" id="KW-1185">Reference proteome</keyword>
<keyword evidence="2" id="KW-0677">Repeat</keyword>
<dbReference type="GO" id="GO:0099402">
    <property type="term" value="P:plant organ development"/>
    <property type="evidence" value="ECO:0007669"/>
    <property type="project" value="UniProtKB-ARBA"/>
</dbReference>
<dbReference type="InterPro" id="IPR011990">
    <property type="entry name" value="TPR-like_helical_dom_sf"/>
</dbReference>
<name>A0A6P4AU52_ZIZJJ</name>
<accession>A0A6P4AU52</accession>
<protein>
    <submittedName>
        <fullName evidence="7">Pentatricopeptide repeat-containing protein At2g35030, mitochondrial</fullName>
    </submittedName>
</protein>
<dbReference type="Gene3D" id="1.25.40.10">
    <property type="entry name" value="Tetratricopeptide repeat domain"/>
    <property type="match status" value="5"/>
</dbReference>
<dbReference type="GeneID" id="107409580"/>
<feature type="repeat" description="PPR" evidence="5">
    <location>
        <begin position="451"/>
        <end position="485"/>
    </location>
</feature>
<evidence type="ECO:0000256" key="5">
    <source>
        <dbReference type="PROSITE-ProRule" id="PRU00708"/>
    </source>
</evidence>
<dbReference type="PROSITE" id="PS51375">
    <property type="entry name" value="PPR"/>
    <property type="match status" value="8"/>
</dbReference>
<sequence length="647" mass="72799">MLAVFRVSILAVISVSNKSTIPLLSFAQNIALIPCNVKLYQSINCEKTPKIALPGRDYSANSDVARSNWLITKLSKDGKLFEARQQFDKMPDKDVVTWTTVITGYIRCGMIEEARRLFDRVDAKKNVITWTAMVSGYIRLKRIKEAERLFLEMPVKNMVSWNTMIDGYAQNGRVDLALDLFERMPEKNVVSWNTIITALAQCRRIEHARRLFDEMPDRDVISWTAMVAGLSRNGRIDEARELFDRIPVRNVVSWNAMITGYAQNMRLDEAFELFERMPERDMPSWNTMITGFIQNGDLKRAWELFNEMPQKNAISWTTMITGYIQDGQNEEALKIFSKMVAAGGVRPNQGTFVSILSACSNLAGLGEGQQIHQMISKTVYQGSAFLVSALINMYSKCGELSTARKMFDDGSTSHRDLISWNGMIAAYAHHGCGMEAVDLFNEMQKLGVKPDDVTYVGLLSACSHAGLVEEGLQYFNELVRDRSIRVREDHFTCFVDLCGRAGRLKEAFDFIAQLETKPSASVWGALLAGCNVHGNMNIGKLAAQKLLEDEPENSGSYLLLSNIYASSGKWREAAKMRLKMKEKGLKKQPGCSWIEVGNKIHVFVVGDKSHCQSKIICSLLSDLHELMKKIGHVPNSDLTVEEEFSIP</sequence>
<feature type="repeat" description="PPR" evidence="5">
    <location>
        <begin position="157"/>
        <end position="191"/>
    </location>
</feature>
<feature type="repeat" description="PPR" evidence="5">
    <location>
        <begin position="416"/>
        <end position="450"/>
    </location>
</feature>
<dbReference type="InterPro" id="IPR046848">
    <property type="entry name" value="E_motif"/>
</dbReference>
<dbReference type="Proteomes" id="UP001652623">
    <property type="component" value="Chromosome 11"/>
</dbReference>
<dbReference type="FunFam" id="1.25.40.10:FF:000158">
    <property type="entry name" value="pentatricopeptide repeat-containing protein At2g33680"/>
    <property type="match status" value="1"/>
</dbReference>
<dbReference type="GO" id="GO:0003723">
    <property type="term" value="F:RNA binding"/>
    <property type="evidence" value="ECO:0007669"/>
    <property type="project" value="InterPro"/>
</dbReference>
<proteinExistence type="predicted"/>
<dbReference type="SUPFAM" id="SSF48452">
    <property type="entry name" value="TPR-like"/>
    <property type="match status" value="2"/>
</dbReference>
<dbReference type="GO" id="GO:0005739">
    <property type="term" value="C:mitochondrion"/>
    <property type="evidence" value="ECO:0007669"/>
    <property type="project" value="UniProtKB-SubCell"/>
</dbReference>
<dbReference type="AlphaFoldDB" id="A0A6P4AU52"/>
<dbReference type="FunFam" id="1.25.40.10:FF:001176">
    <property type="entry name" value="Pentatricopeptide repeat-containing protein At2g35030, mitochondrial"/>
    <property type="match status" value="1"/>
</dbReference>
<evidence type="ECO:0000256" key="4">
    <source>
        <dbReference type="ARBA" id="ARBA00023128"/>
    </source>
</evidence>
<feature type="repeat" description="PPR" evidence="5">
    <location>
        <begin position="219"/>
        <end position="249"/>
    </location>
</feature>
<dbReference type="FunFam" id="1.25.40.10:FF:000125">
    <property type="entry name" value="Pentatricopeptide repeat-containing protein"/>
    <property type="match status" value="2"/>
</dbReference>
<evidence type="ECO:0000313" key="6">
    <source>
        <dbReference type="Proteomes" id="UP001652623"/>
    </source>
</evidence>
<dbReference type="Pfam" id="PF01535">
    <property type="entry name" value="PPR"/>
    <property type="match status" value="9"/>
</dbReference>
<dbReference type="Pfam" id="PF13041">
    <property type="entry name" value="PPR_2"/>
    <property type="match status" value="2"/>
</dbReference>
<evidence type="ECO:0000313" key="7">
    <source>
        <dbReference type="RefSeq" id="XP_015872496.3"/>
    </source>
</evidence>
<reference evidence="7" key="1">
    <citation type="submission" date="2025-08" db="UniProtKB">
        <authorList>
            <consortium name="RefSeq"/>
        </authorList>
    </citation>
    <scope>IDENTIFICATION</scope>
    <source>
        <tissue evidence="7">Seedling</tissue>
    </source>
</reference>
<dbReference type="PANTHER" id="PTHR47926:SF373">
    <property type="entry name" value="TETRATRICOPEPTIDE-LIKE HELICAL DOMAIN SUPERFAMILY, DYW DOMAIN-CONTAINING PROTEIN"/>
    <property type="match status" value="1"/>
</dbReference>
<evidence type="ECO:0000256" key="3">
    <source>
        <dbReference type="ARBA" id="ARBA00022946"/>
    </source>
</evidence>
<dbReference type="InterPro" id="IPR002885">
    <property type="entry name" value="PPR_rpt"/>
</dbReference>
<dbReference type="KEGG" id="zju:107409580"/>
<feature type="repeat" description="PPR" evidence="5">
    <location>
        <begin position="250"/>
        <end position="284"/>
    </location>
</feature>
<feature type="repeat" description="PPR" evidence="5">
    <location>
        <begin position="553"/>
        <end position="587"/>
    </location>
</feature>
<keyword evidence="3" id="KW-0809">Transit peptide</keyword>
<dbReference type="GO" id="GO:0009451">
    <property type="term" value="P:RNA modification"/>
    <property type="evidence" value="ECO:0007669"/>
    <property type="project" value="InterPro"/>
</dbReference>
<organism evidence="6 7">
    <name type="scientific">Ziziphus jujuba</name>
    <name type="common">Chinese jujube</name>
    <name type="synonym">Ziziphus sativa</name>
    <dbReference type="NCBI Taxonomy" id="326968"/>
    <lineage>
        <taxon>Eukaryota</taxon>
        <taxon>Viridiplantae</taxon>
        <taxon>Streptophyta</taxon>
        <taxon>Embryophyta</taxon>
        <taxon>Tracheophyta</taxon>
        <taxon>Spermatophyta</taxon>
        <taxon>Magnoliopsida</taxon>
        <taxon>eudicotyledons</taxon>
        <taxon>Gunneridae</taxon>
        <taxon>Pentapetalae</taxon>
        <taxon>rosids</taxon>
        <taxon>fabids</taxon>
        <taxon>Rosales</taxon>
        <taxon>Rhamnaceae</taxon>
        <taxon>Paliureae</taxon>
        <taxon>Ziziphus</taxon>
    </lineage>
</organism>
<dbReference type="InterPro" id="IPR046960">
    <property type="entry name" value="PPR_At4g14850-like_plant"/>
</dbReference>
<evidence type="ECO:0000256" key="1">
    <source>
        <dbReference type="ARBA" id="ARBA00004173"/>
    </source>
</evidence>
<gene>
    <name evidence="7" type="primary">LOC107409580</name>
</gene>
<keyword evidence="4" id="KW-0496">Mitochondrion</keyword>
<dbReference type="SMR" id="A0A6P4AU52"/>
<feature type="repeat" description="PPR" evidence="5">
    <location>
        <begin position="312"/>
        <end position="346"/>
    </location>
</feature>
<evidence type="ECO:0000256" key="2">
    <source>
        <dbReference type="ARBA" id="ARBA00022737"/>
    </source>
</evidence>
<dbReference type="NCBIfam" id="TIGR00756">
    <property type="entry name" value="PPR"/>
    <property type="match status" value="10"/>
</dbReference>
<feature type="repeat" description="PPR" evidence="5">
    <location>
        <begin position="94"/>
        <end position="128"/>
    </location>
</feature>
<comment type="subcellular location">
    <subcellularLocation>
        <location evidence="1">Mitochondrion</location>
    </subcellularLocation>
</comment>
<dbReference type="PANTHER" id="PTHR47926">
    <property type="entry name" value="PENTATRICOPEPTIDE REPEAT-CONTAINING PROTEIN"/>
    <property type="match status" value="1"/>
</dbReference>